<dbReference type="PATRIC" id="fig|645517.4.peg.1837"/>
<evidence type="ECO:0000313" key="1">
    <source>
        <dbReference type="EMBL" id="ANU08145.1"/>
    </source>
</evidence>
<dbReference type="KEGG" id="anh:A6F65_01850"/>
<dbReference type="AlphaFoldDB" id="A0A1C7D9P2"/>
<name>A0A1C7D9P2_9SPHN</name>
<dbReference type="EMBL" id="CP016545">
    <property type="protein sequence ID" value="ANU08145.1"/>
    <property type="molecule type" value="Genomic_DNA"/>
</dbReference>
<organism evidence="1 2">
    <name type="scientific">Paraurantiacibacter namhicola</name>
    <dbReference type="NCBI Taxonomy" id="645517"/>
    <lineage>
        <taxon>Bacteria</taxon>
        <taxon>Pseudomonadati</taxon>
        <taxon>Pseudomonadota</taxon>
        <taxon>Alphaproteobacteria</taxon>
        <taxon>Sphingomonadales</taxon>
        <taxon>Erythrobacteraceae</taxon>
        <taxon>Paraurantiacibacter</taxon>
    </lineage>
</organism>
<reference evidence="1 2" key="1">
    <citation type="submission" date="2016-07" db="EMBL/GenBank/DDBJ databases">
        <title>Complete genome sequence of Altererythrobacter namhicola JCM 16345T, containing esterase-encoding genes.</title>
        <authorList>
            <person name="Cheng H."/>
            <person name="Wu Y.-H."/>
            <person name="Jian S.-L."/>
            <person name="Huo Y.-Y."/>
            <person name="Wang C.-S."/>
            <person name="Xu X.-W."/>
        </authorList>
    </citation>
    <scope>NUCLEOTIDE SEQUENCE [LARGE SCALE GENOMIC DNA]</scope>
    <source>
        <strain evidence="1 2">JCM 16345</strain>
    </source>
</reference>
<evidence type="ECO:0000313" key="2">
    <source>
        <dbReference type="Proteomes" id="UP000092698"/>
    </source>
</evidence>
<accession>A0A1C7D9P2</accession>
<protein>
    <submittedName>
        <fullName evidence="1">Uncharacterized protein</fullName>
    </submittedName>
</protein>
<dbReference type="RefSeq" id="WP_237164800.1">
    <property type="nucleotide sequence ID" value="NZ_CP016545.1"/>
</dbReference>
<dbReference type="STRING" id="645517.A6F65_01850"/>
<gene>
    <name evidence="1" type="ORF">A6F65_01850</name>
</gene>
<proteinExistence type="predicted"/>
<sequence length="182" mass="19226">MRQFTAEVVRLLGERGVPASLPDLPGANESLAPLEAQSLESWRAAASEAAWQLGCTHVLAIRAGANAAPELPGWAYAALPGKNALRGLLRARVLASKERGVPEDRDGLLESGKTDGLELAGYRLGPDMIAQLENAELPDRPELRPVAAAELGGPGLWLRAEPDHDAAQAEALVELICTDLDA</sequence>
<dbReference type="Proteomes" id="UP000092698">
    <property type="component" value="Chromosome"/>
</dbReference>
<keyword evidence="2" id="KW-1185">Reference proteome</keyword>